<organism evidence="2 3">
    <name type="scientific">Byssochlamys spectabilis</name>
    <name type="common">Paecilomyces variotii</name>
    <dbReference type="NCBI Taxonomy" id="264951"/>
    <lineage>
        <taxon>Eukaryota</taxon>
        <taxon>Fungi</taxon>
        <taxon>Dikarya</taxon>
        <taxon>Ascomycota</taxon>
        <taxon>Pezizomycotina</taxon>
        <taxon>Eurotiomycetes</taxon>
        <taxon>Eurotiomycetidae</taxon>
        <taxon>Eurotiales</taxon>
        <taxon>Thermoascaceae</taxon>
        <taxon>Paecilomyces</taxon>
    </lineage>
</organism>
<dbReference type="EMBL" id="RCNU01000001">
    <property type="protein sequence ID" value="RWQ99092.1"/>
    <property type="molecule type" value="Genomic_DNA"/>
</dbReference>
<dbReference type="VEuPathDB" id="FungiDB:C8Q69DRAFT_440200"/>
<keyword evidence="3" id="KW-1185">Reference proteome</keyword>
<name>A0A443I4V7_BYSSP</name>
<dbReference type="InterPro" id="IPR000210">
    <property type="entry name" value="BTB/POZ_dom"/>
</dbReference>
<accession>A0A443I4V7</accession>
<dbReference type="STRING" id="264951.A0A443I4V7"/>
<dbReference type="GeneID" id="39597903"/>
<sequence>MADENGQQKEDCWSVFKGYYGSSEDSDITLYLGRKKVPFPAHRLILKARSPYFREVEKDQGGKYDIYMEREPRIGGLKLMLQYIYTGDYSFDVRTANVQEEFEPDVDSLNIHAIVCSTAIDYDVKGLEDLCVKKFKKSIVTNWNVQSFCRCAEMVFHYACFFNCMALRPVIVDTAISHAEELRERPEFIHVIDRSHDFAEDLAKRFLWEHSVGIL</sequence>
<dbReference type="Pfam" id="PF00651">
    <property type="entry name" value="BTB"/>
    <property type="match status" value="1"/>
</dbReference>
<dbReference type="PROSITE" id="PS50097">
    <property type="entry name" value="BTB"/>
    <property type="match status" value="1"/>
</dbReference>
<protein>
    <recommendedName>
        <fullName evidence="1">BTB domain-containing protein</fullName>
    </recommendedName>
</protein>
<dbReference type="OrthoDB" id="4526841at2759"/>
<dbReference type="Proteomes" id="UP000283841">
    <property type="component" value="Unassembled WGS sequence"/>
</dbReference>
<dbReference type="AlphaFoldDB" id="A0A443I4V7"/>
<gene>
    <name evidence="2" type="ORF">C8Q69DRAFT_440200</name>
</gene>
<evidence type="ECO:0000259" key="1">
    <source>
        <dbReference type="PROSITE" id="PS50097"/>
    </source>
</evidence>
<reference evidence="2 3" key="1">
    <citation type="journal article" date="2018" name="Front. Microbiol.">
        <title>Genomic and genetic insights into a cosmopolitan fungus, Paecilomyces variotii (Eurotiales).</title>
        <authorList>
            <person name="Urquhart A.S."/>
            <person name="Mondo S.J."/>
            <person name="Makela M.R."/>
            <person name="Hane J.K."/>
            <person name="Wiebenga A."/>
            <person name="He G."/>
            <person name="Mihaltcheva S."/>
            <person name="Pangilinan J."/>
            <person name="Lipzen A."/>
            <person name="Barry K."/>
            <person name="de Vries R.P."/>
            <person name="Grigoriev I.V."/>
            <person name="Idnurm A."/>
        </authorList>
    </citation>
    <scope>NUCLEOTIDE SEQUENCE [LARGE SCALE GENOMIC DNA]</scope>
    <source>
        <strain evidence="2 3">CBS 101075</strain>
    </source>
</reference>
<dbReference type="RefSeq" id="XP_028488737.1">
    <property type="nucleotide sequence ID" value="XM_028628626.1"/>
</dbReference>
<dbReference type="Gene3D" id="3.30.710.10">
    <property type="entry name" value="Potassium Channel Kv1.1, Chain A"/>
    <property type="match status" value="1"/>
</dbReference>
<proteinExistence type="predicted"/>
<dbReference type="InterPro" id="IPR011333">
    <property type="entry name" value="SKP1/BTB/POZ_sf"/>
</dbReference>
<dbReference type="PANTHER" id="PTHR47843:SF5">
    <property type="entry name" value="BTB_POZ DOMAIN PROTEIN"/>
    <property type="match status" value="1"/>
</dbReference>
<evidence type="ECO:0000313" key="2">
    <source>
        <dbReference type="EMBL" id="RWQ99092.1"/>
    </source>
</evidence>
<feature type="domain" description="BTB" evidence="1">
    <location>
        <begin position="26"/>
        <end position="93"/>
    </location>
</feature>
<dbReference type="SMART" id="SM00225">
    <property type="entry name" value="BTB"/>
    <property type="match status" value="1"/>
</dbReference>
<dbReference type="PANTHER" id="PTHR47843">
    <property type="entry name" value="BTB DOMAIN-CONTAINING PROTEIN-RELATED"/>
    <property type="match status" value="1"/>
</dbReference>
<dbReference type="SUPFAM" id="SSF54695">
    <property type="entry name" value="POZ domain"/>
    <property type="match status" value="1"/>
</dbReference>
<comment type="caution">
    <text evidence="2">The sequence shown here is derived from an EMBL/GenBank/DDBJ whole genome shotgun (WGS) entry which is preliminary data.</text>
</comment>
<evidence type="ECO:0000313" key="3">
    <source>
        <dbReference type="Proteomes" id="UP000283841"/>
    </source>
</evidence>